<comment type="caution">
    <text evidence="2">The sequence shown here is derived from an EMBL/GenBank/DDBJ whole genome shotgun (WGS) entry which is preliminary data.</text>
</comment>
<accession>A0ABP3G3G2</accession>
<evidence type="ECO:0000256" key="1">
    <source>
        <dbReference type="SAM" id="MobiDB-lite"/>
    </source>
</evidence>
<sequence>MPYRPVVAGSPLPTLAPRGNAVGAVGKERHERDPVADKPNPETEKRDAELRRKVGEANKRSTGGKL</sequence>
<gene>
    <name evidence="2" type="ORF">GCM10010319_05960</name>
</gene>
<protein>
    <submittedName>
        <fullName evidence="2">Uncharacterized protein</fullName>
    </submittedName>
</protein>
<organism evidence="2 3">
    <name type="scientific">Streptomyces blastmyceticus</name>
    <dbReference type="NCBI Taxonomy" id="68180"/>
    <lineage>
        <taxon>Bacteria</taxon>
        <taxon>Bacillati</taxon>
        <taxon>Actinomycetota</taxon>
        <taxon>Actinomycetes</taxon>
        <taxon>Kitasatosporales</taxon>
        <taxon>Streptomycetaceae</taxon>
        <taxon>Streptomyces</taxon>
    </lineage>
</organism>
<feature type="region of interest" description="Disordered" evidence="1">
    <location>
        <begin position="1"/>
        <end position="66"/>
    </location>
</feature>
<dbReference type="Proteomes" id="UP001500063">
    <property type="component" value="Unassembled WGS sequence"/>
</dbReference>
<reference evidence="3" key="1">
    <citation type="journal article" date="2019" name="Int. J. Syst. Evol. Microbiol.">
        <title>The Global Catalogue of Microorganisms (GCM) 10K type strain sequencing project: providing services to taxonomists for standard genome sequencing and annotation.</title>
        <authorList>
            <consortium name="The Broad Institute Genomics Platform"/>
            <consortium name="The Broad Institute Genome Sequencing Center for Infectious Disease"/>
            <person name="Wu L."/>
            <person name="Ma J."/>
        </authorList>
    </citation>
    <scope>NUCLEOTIDE SEQUENCE [LARGE SCALE GENOMIC DNA]</scope>
    <source>
        <strain evidence="3">JCM 4565</strain>
    </source>
</reference>
<name>A0ABP3G3G2_9ACTN</name>
<proteinExistence type="predicted"/>
<feature type="compositionally biased region" description="Basic and acidic residues" evidence="1">
    <location>
        <begin position="26"/>
        <end position="59"/>
    </location>
</feature>
<keyword evidence="3" id="KW-1185">Reference proteome</keyword>
<evidence type="ECO:0000313" key="2">
    <source>
        <dbReference type="EMBL" id="GAA0332811.1"/>
    </source>
</evidence>
<evidence type="ECO:0000313" key="3">
    <source>
        <dbReference type="Proteomes" id="UP001500063"/>
    </source>
</evidence>
<dbReference type="EMBL" id="BAAABW010000002">
    <property type="protein sequence ID" value="GAA0332811.1"/>
    <property type="molecule type" value="Genomic_DNA"/>
</dbReference>